<evidence type="ECO:0000313" key="10">
    <source>
        <dbReference type="Proteomes" id="UP000019753"/>
    </source>
</evidence>
<comment type="subcellular location">
    <subcellularLocation>
        <location evidence="1">Cell membrane</location>
        <topology evidence="1">Multi-pass membrane protein</topology>
    </subcellularLocation>
</comment>
<feature type="transmembrane region" description="Helical" evidence="7">
    <location>
        <begin position="114"/>
        <end position="133"/>
    </location>
</feature>
<feature type="transmembrane region" description="Helical" evidence="7">
    <location>
        <begin position="12"/>
        <end position="31"/>
    </location>
</feature>
<evidence type="ECO:0000313" key="9">
    <source>
        <dbReference type="EMBL" id="EYR62745.1"/>
    </source>
</evidence>
<evidence type="ECO:0000256" key="3">
    <source>
        <dbReference type="ARBA" id="ARBA00022692"/>
    </source>
</evidence>
<protein>
    <submittedName>
        <fullName evidence="9">Secretion protein F</fullName>
    </submittedName>
</protein>
<dbReference type="InterPro" id="IPR018076">
    <property type="entry name" value="T2SS_GspF_dom"/>
</dbReference>
<evidence type="ECO:0000256" key="4">
    <source>
        <dbReference type="ARBA" id="ARBA00022989"/>
    </source>
</evidence>
<feature type="transmembrane region" description="Helical" evidence="7">
    <location>
        <begin position="139"/>
        <end position="157"/>
    </location>
</feature>
<keyword evidence="4 7" id="KW-1133">Transmembrane helix</keyword>
<dbReference type="PANTHER" id="PTHR35007:SF2">
    <property type="entry name" value="PILUS ASSEMBLE PROTEIN"/>
    <property type="match status" value="1"/>
</dbReference>
<dbReference type="RefSeq" id="WP_052023051.1">
    <property type="nucleotide sequence ID" value="NZ_AXCW01000176.1"/>
</dbReference>
<dbReference type="Proteomes" id="UP000019753">
    <property type="component" value="Unassembled WGS sequence"/>
</dbReference>
<keyword evidence="10" id="KW-1185">Reference proteome</keyword>
<feature type="compositionally biased region" description="Basic and acidic residues" evidence="6">
    <location>
        <begin position="320"/>
        <end position="330"/>
    </location>
</feature>
<evidence type="ECO:0000256" key="2">
    <source>
        <dbReference type="ARBA" id="ARBA00022475"/>
    </source>
</evidence>
<evidence type="ECO:0000256" key="5">
    <source>
        <dbReference type="ARBA" id="ARBA00023136"/>
    </source>
</evidence>
<dbReference type="Pfam" id="PF00482">
    <property type="entry name" value="T2SSF"/>
    <property type="match status" value="1"/>
</dbReference>
<dbReference type="GO" id="GO:0005886">
    <property type="term" value="C:plasma membrane"/>
    <property type="evidence" value="ECO:0007669"/>
    <property type="project" value="UniProtKB-SubCell"/>
</dbReference>
<keyword evidence="5 7" id="KW-0472">Membrane</keyword>
<keyword evidence="3 7" id="KW-0812">Transmembrane</keyword>
<evidence type="ECO:0000256" key="7">
    <source>
        <dbReference type="SAM" id="Phobius"/>
    </source>
</evidence>
<evidence type="ECO:0000256" key="1">
    <source>
        <dbReference type="ARBA" id="ARBA00004651"/>
    </source>
</evidence>
<organism evidence="9 10">
    <name type="scientific">Actinotalea ferrariae CF5-4</name>
    <dbReference type="NCBI Taxonomy" id="948458"/>
    <lineage>
        <taxon>Bacteria</taxon>
        <taxon>Bacillati</taxon>
        <taxon>Actinomycetota</taxon>
        <taxon>Actinomycetes</taxon>
        <taxon>Micrococcales</taxon>
        <taxon>Cellulomonadaceae</taxon>
        <taxon>Actinotalea</taxon>
    </lineage>
</organism>
<proteinExistence type="predicted"/>
<feature type="region of interest" description="Disordered" evidence="6">
    <location>
        <begin position="300"/>
        <end position="330"/>
    </location>
</feature>
<sequence length="330" mass="34952">MTDLVDSTPGLVGAAVGSLAALGCWLVVSRLRARTPTLDQRLAPYLRRRPTGSALLERAPARAPFPVLARLLAPLMRDGVRVVERLGSPTAELQRRLVRAGRRQTVEELRAEQVVLAVVGAAAGLAAALLLSAARGTPATAGVVLVLAATAAGLVASDRRLALATRRRERVLMAELPTVAELLALSVAAGEGALGALERVSRTARGELSGELARVVAEVRAGSPLTTALDALADRTGLVPLARFSEAIAVAVDRGTPLAEVLRAQAQDAREAGRRELMETGGRKEVAMLVPDVKRYPYSHGRSYLREAKPRPNGRGRSGRAPDRRLSRAR</sequence>
<keyword evidence="2" id="KW-1003">Cell membrane</keyword>
<feature type="domain" description="Type II secretion system protein GspF" evidence="8">
    <location>
        <begin position="181"/>
        <end position="290"/>
    </location>
</feature>
<accession>A0A021VRQ9</accession>
<evidence type="ECO:0000256" key="6">
    <source>
        <dbReference type="SAM" id="MobiDB-lite"/>
    </source>
</evidence>
<reference evidence="9 10" key="1">
    <citation type="submission" date="2014-01" db="EMBL/GenBank/DDBJ databases">
        <title>Actinotalea ferrariae CF5-4.</title>
        <authorList>
            <person name="Chen F."/>
            <person name="Li Y."/>
            <person name="Wang G."/>
        </authorList>
    </citation>
    <scope>NUCLEOTIDE SEQUENCE [LARGE SCALE GENOMIC DNA]</scope>
    <source>
        <strain evidence="9 10">CF5-4</strain>
    </source>
</reference>
<evidence type="ECO:0000259" key="8">
    <source>
        <dbReference type="Pfam" id="PF00482"/>
    </source>
</evidence>
<dbReference type="PANTHER" id="PTHR35007">
    <property type="entry name" value="INTEGRAL MEMBRANE PROTEIN-RELATED"/>
    <property type="match status" value="1"/>
</dbReference>
<comment type="caution">
    <text evidence="9">The sequence shown here is derived from an EMBL/GenBank/DDBJ whole genome shotgun (WGS) entry which is preliminary data.</text>
</comment>
<gene>
    <name evidence="9" type="ORF">N866_05510</name>
</gene>
<dbReference type="EMBL" id="AXCW01000176">
    <property type="protein sequence ID" value="EYR62745.1"/>
    <property type="molecule type" value="Genomic_DNA"/>
</dbReference>
<name>A0A021VRQ9_9CELL</name>
<dbReference type="AlphaFoldDB" id="A0A021VRQ9"/>